<feature type="compositionally biased region" description="Basic and acidic residues" evidence="6">
    <location>
        <begin position="179"/>
        <end position="193"/>
    </location>
</feature>
<reference evidence="7 8" key="1">
    <citation type="submission" date="2023-06" db="EMBL/GenBank/DDBJ databases">
        <authorList>
            <person name="Oyuntsetseg B."/>
            <person name="Kim S.B."/>
        </authorList>
    </citation>
    <scope>NUCLEOTIDE SEQUENCE [LARGE SCALE GENOMIC DNA]</scope>
    <source>
        <strain evidence="7 8">4-36</strain>
    </source>
</reference>
<proteinExistence type="predicted"/>
<dbReference type="GO" id="GO:0003824">
    <property type="term" value="F:catalytic activity"/>
    <property type="evidence" value="ECO:0007669"/>
    <property type="project" value="InterPro"/>
</dbReference>
<dbReference type="InterPro" id="IPR007197">
    <property type="entry name" value="rSAM"/>
</dbReference>
<keyword evidence="5" id="KW-0411">Iron-sulfur</keyword>
<dbReference type="SUPFAM" id="SSF102114">
    <property type="entry name" value="Radical SAM enzymes"/>
    <property type="match status" value="1"/>
</dbReference>
<evidence type="ECO:0000313" key="8">
    <source>
        <dbReference type="Proteomes" id="UP001239397"/>
    </source>
</evidence>
<feature type="compositionally biased region" description="Basic and acidic residues" evidence="6">
    <location>
        <begin position="153"/>
        <end position="166"/>
    </location>
</feature>
<keyword evidence="3" id="KW-0479">Metal-binding</keyword>
<dbReference type="AlphaFoldDB" id="A0A9Y2JLY0"/>
<dbReference type="Proteomes" id="UP001239397">
    <property type="component" value="Chromosome"/>
</dbReference>
<dbReference type="CDD" id="cd01335">
    <property type="entry name" value="Radical_SAM"/>
    <property type="match status" value="1"/>
</dbReference>
<keyword evidence="4" id="KW-0408">Iron</keyword>
<dbReference type="GO" id="GO:0051539">
    <property type="term" value="F:4 iron, 4 sulfur cluster binding"/>
    <property type="evidence" value="ECO:0007669"/>
    <property type="project" value="UniProtKB-KW"/>
</dbReference>
<dbReference type="KEGG" id="amog:QRX60_44605"/>
<name>A0A9Y2JLY0_9PSEU</name>
<keyword evidence="2" id="KW-0949">S-adenosyl-L-methionine</keyword>
<gene>
    <name evidence="7" type="ORF">QRX60_44605</name>
</gene>
<dbReference type="InterPro" id="IPR013785">
    <property type="entry name" value="Aldolase_TIM"/>
</dbReference>
<evidence type="ECO:0000256" key="3">
    <source>
        <dbReference type="ARBA" id="ARBA00022723"/>
    </source>
</evidence>
<evidence type="ECO:0000256" key="1">
    <source>
        <dbReference type="ARBA" id="ARBA00022485"/>
    </source>
</evidence>
<dbReference type="Gene3D" id="3.20.20.70">
    <property type="entry name" value="Aldolase class I"/>
    <property type="match status" value="1"/>
</dbReference>
<feature type="region of interest" description="Disordered" evidence="6">
    <location>
        <begin position="94"/>
        <end position="217"/>
    </location>
</feature>
<dbReference type="GO" id="GO:0046872">
    <property type="term" value="F:metal ion binding"/>
    <property type="evidence" value="ECO:0007669"/>
    <property type="project" value="UniProtKB-KW"/>
</dbReference>
<dbReference type="EMBL" id="CP127295">
    <property type="protein sequence ID" value="WIY01046.1"/>
    <property type="molecule type" value="Genomic_DNA"/>
</dbReference>
<keyword evidence="8" id="KW-1185">Reference proteome</keyword>
<dbReference type="SFLD" id="SFLDS00029">
    <property type="entry name" value="Radical_SAM"/>
    <property type="match status" value="1"/>
</dbReference>
<dbReference type="RefSeq" id="WP_285997507.1">
    <property type="nucleotide sequence ID" value="NZ_CP127295.1"/>
</dbReference>
<evidence type="ECO:0000256" key="4">
    <source>
        <dbReference type="ARBA" id="ARBA00023004"/>
    </source>
</evidence>
<dbReference type="InterPro" id="IPR058240">
    <property type="entry name" value="rSAM_sf"/>
</dbReference>
<accession>A0A9Y2JLY0</accession>
<dbReference type="PANTHER" id="PTHR42836">
    <property type="entry name" value="7-CARBOXY-7-DEAZAGUANINE SYNTHASE"/>
    <property type="match status" value="1"/>
</dbReference>
<sequence>MQDEGPSAGRCASFVCLGGCNLSCGWCDTPYSWEGRRFNLRAELARTPVQQLADRALAGDPELVVISGGEPLLHQARPAWTALLVMLCAAGSRSRPQSDEQQGCRYPEHGVGGQDAHAQGCDAHQRERCEQSGAPATPITDPAEDGRAQWSRQETDGEGREAHEGPEPGVAGLEEDLAEHERRSRSVDGEVVHLQRGAPHRRGGRPKALTGNPTRRR</sequence>
<evidence type="ECO:0000256" key="5">
    <source>
        <dbReference type="ARBA" id="ARBA00023014"/>
    </source>
</evidence>
<organism evidence="7 8">
    <name type="scientific">Amycolatopsis mongoliensis</name>
    <dbReference type="NCBI Taxonomy" id="715475"/>
    <lineage>
        <taxon>Bacteria</taxon>
        <taxon>Bacillati</taxon>
        <taxon>Actinomycetota</taxon>
        <taxon>Actinomycetes</taxon>
        <taxon>Pseudonocardiales</taxon>
        <taxon>Pseudonocardiaceae</taxon>
        <taxon>Amycolatopsis</taxon>
    </lineage>
</organism>
<evidence type="ECO:0000256" key="6">
    <source>
        <dbReference type="SAM" id="MobiDB-lite"/>
    </source>
</evidence>
<keyword evidence="1" id="KW-0004">4Fe-4S</keyword>
<dbReference type="PANTHER" id="PTHR42836:SF1">
    <property type="entry name" value="7-CARBOXY-7-DEAZAGUANINE SYNTHASE"/>
    <property type="match status" value="1"/>
</dbReference>
<evidence type="ECO:0000256" key="2">
    <source>
        <dbReference type="ARBA" id="ARBA00022691"/>
    </source>
</evidence>
<evidence type="ECO:0000313" key="7">
    <source>
        <dbReference type="EMBL" id="WIY01046.1"/>
    </source>
</evidence>
<protein>
    <submittedName>
        <fullName evidence="7">7-carboxy-7-deazaguanine synthase QueE</fullName>
    </submittedName>
</protein>